<comment type="caution">
    <text evidence="1">The sequence shown here is derived from an EMBL/GenBank/DDBJ whole genome shotgun (WGS) entry which is preliminary data.</text>
</comment>
<dbReference type="EMBL" id="JARBDR010000657">
    <property type="protein sequence ID" value="KAJ8308238.1"/>
    <property type="molecule type" value="Genomic_DNA"/>
</dbReference>
<accession>A0ABQ9ESR4</accession>
<gene>
    <name evidence="1" type="ORF">KUTeg_013112</name>
</gene>
<evidence type="ECO:0000313" key="1">
    <source>
        <dbReference type="EMBL" id="KAJ8308238.1"/>
    </source>
</evidence>
<protein>
    <submittedName>
        <fullName evidence="1">Uncharacterized protein</fullName>
    </submittedName>
</protein>
<keyword evidence="2" id="KW-1185">Reference proteome</keyword>
<sequence length="129" mass="14975">MQSLIGSVNFACKVVSPGRTFCRRLINSTIGLSKPFHHIRISSELKADLRMWLLWVSNADIQHFTDSSAKFGNGFWVVFNGAWAFGVWPKFWFEKGFTKDITVLEFFPIVVSVYIWGIRRYHIDQTINQ</sequence>
<proteinExistence type="predicted"/>
<evidence type="ECO:0000313" key="2">
    <source>
        <dbReference type="Proteomes" id="UP001217089"/>
    </source>
</evidence>
<organism evidence="1 2">
    <name type="scientific">Tegillarca granosa</name>
    <name type="common">Malaysian cockle</name>
    <name type="synonym">Anadara granosa</name>
    <dbReference type="NCBI Taxonomy" id="220873"/>
    <lineage>
        <taxon>Eukaryota</taxon>
        <taxon>Metazoa</taxon>
        <taxon>Spiralia</taxon>
        <taxon>Lophotrochozoa</taxon>
        <taxon>Mollusca</taxon>
        <taxon>Bivalvia</taxon>
        <taxon>Autobranchia</taxon>
        <taxon>Pteriomorphia</taxon>
        <taxon>Arcoida</taxon>
        <taxon>Arcoidea</taxon>
        <taxon>Arcidae</taxon>
        <taxon>Tegillarca</taxon>
    </lineage>
</organism>
<name>A0ABQ9ESR4_TEGGR</name>
<reference evidence="1 2" key="1">
    <citation type="submission" date="2022-12" db="EMBL/GenBank/DDBJ databases">
        <title>Chromosome-level genome of Tegillarca granosa.</title>
        <authorList>
            <person name="Kim J."/>
        </authorList>
    </citation>
    <scope>NUCLEOTIDE SEQUENCE [LARGE SCALE GENOMIC DNA]</scope>
    <source>
        <strain evidence="1">Teg-2019</strain>
        <tissue evidence="1">Adductor muscle</tissue>
    </source>
</reference>
<dbReference type="Proteomes" id="UP001217089">
    <property type="component" value="Unassembled WGS sequence"/>
</dbReference>